<dbReference type="InterPro" id="IPR000653">
    <property type="entry name" value="DegT/StrS_aminotransferase"/>
</dbReference>
<dbReference type="GeneID" id="32900645"/>
<gene>
    <name evidence="2" type="ORF">NMSP_0143</name>
</gene>
<dbReference type="PIRSF" id="PIRSF000390">
    <property type="entry name" value="PLP_StrS"/>
    <property type="match status" value="1"/>
</dbReference>
<keyword evidence="1" id="KW-0663">Pyridoxal phosphate</keyword>
<dbReference type="EMBL" id="CP021324">
    <property type="protein sequence ID" value="ARS63775.1"/>
    <property type="molecule type" value="Genomic_DNA"/>
</dbReference>
<organism evidence="2 3">
    <name type="scientific">Candidatus Nitrosomarinus catalinensis</name>
    <dbReference type="NCBI Taxonomy" id="1898749"/>
    <lineage>
        <taxon>Archaea</taxon>
        <taxon>Nitrososphaerota</taxon>
        <taxon>Nitrososphaeria</taxon>
        <taxon>Nitrosopumilales</taxon>
        <taxon>Nitrosopumilaceae</taxon>
        <taxon>Candidatus Nitrosomarinus</taxon>
    </lineage>
</organism>
<comment type="similarity">
    <text evidence="1">Belongs to the DegT/DnrJ/EryC1 family.</text>
</comment>
<dbReference type="Proteomes" id="UP000249949">
    <property type="component" value="Chromosome"/>
</dbReference>
<evidence type="ECO:0000256" key="1">
    <source>
        <dbReference type="RuleBase" id="RU004508"/>
    </source>
</evidence>
<dbReference type="InterPro" id="IPR015424">
    <property type="entry name" value="PyrdxlP-dep_Trfase"/>
</dbReference>
<dbReference type="GO" id="GO:0030170">
    <property type="term" value="F:pyridoxal phosphate binding"/>
    <property type="evidence" value="ECO:0007669"/>
    <property type="project" value="TreeGrafter"/>
</dbReference>
<dbReference type="PANTHER" id="PTHR30244">
    <property type="entry name" value="TRANSAMINASE"/>
    <property type="match status" value="1"/>
</dbReference>
<dbReference type="InterPro" id="IPR015421">
    <property type="entry name" value="PyrdxlP-dep_Trfase_major"/>
</dbReference>
<dbReference type="OrthoDB" id="10355at2157"/>
<accession>A0A2Z2HIQ9</accession>
<evidence type="ECO:0000313" key="2">
    <source>
        <dbReference type="EMBL" id="ARS63775.1"/>
    </source>
</evidence>
<dbReference type="KEGG" id="nct:NMSP_0143"/>
<dbReference type="Gene3D" id="3.40.640.10">
    <property type="entry name" value="Type I PLP-dependent aspartate aminotransferase-like (Major domain)"/>
    <property type="match status" value="1"/>
</dbReference>
<dbReference type="Pfam" id="PF01041">
    <property type="entry name" value="DegT_DnrJ_EryC1"/>
    <property type="match status" value="1"/>
</dbReference>
<dbReference type="AlphaFoldDB" id="A0A2Z2HIQ9"/>
<dbReference type="CDD" id="cd00616">
    <property type="entry name" value="AHBA_syn"/>
    <property type="match status" value="1"/>
</dbReference>
<protein>
    <submittedName>
        <fullName evidence="2">UDP-4-amino-4-deoxy-L-arabinose--oxoglutarate aminotransferase</fullName>
    </submittedName>
</protein>
<proteinExistence type="inferred from homology"/>
<name>A0A2Z2HIQ9_9ARCH</name>
<dbReference type="GO" id="GO:0008483">
    <property type="term" value="F:transaminase activity"/>
    <property type="evidence" value="ECO:0007669"/>
    <property type="project" value="UniProtKB-KW"/>
</dbReference>
<dbReference type="PANTHER" id="PTHR30244:SF34">
    <property type="entry name" value="DTDP-4-AMINO-4,6-DIDEOXYGALACTOSE TRANSAMINASE"/>
    <property type="match status" value="1"/>
</dbReference>
<evidence type="ECO:0000313" key="3">
    <source>
        <dbReference type="Proteomes" id="UP000249949"/>
    </source>
</evidence>
<sequence>MKIPFFKPWINDDDKKSVINTLNQRWLTNGPNLQKFENRFNSINNSKYSLGVSTATHGLHLSLKSLGVGFGDEVIIPTFTFSATADAVEYCNAKPIFTDVDMDSFNILSNEIKKKITKRTKAIVVVHYGGQSCDMTEILKISKEKNIPVVEDCAHALGSTYGKKKCGTIGDVGCFSFYPTKIITTGEGGMVTTNNIELFKKIKSLRSHGMNILPSEREKKASWEYDIVELGFNYRLDEIRSALGFSQLKRLSEINKHRKMIAKKYSQLLNNVKGIIIPVTKNNRNHIFHLYSIKVDKTYSLTRDELFEKLYSKHIGTSVQYKPLHLMTYYKKKYNLKKSNFPNANLLVKQILCLPIYPQMTDKEIKYVTSQF</sequence>
<dbReference type="SUPFAM" id="SSF53383">
    <property type="entry name" value="PLP-dependent transferases"/>
    <property type="match status" value="1"/>
</dbReference>
<keyword evidence="3" id="KW-1185">Reference proteome</keyword>
<dbReference type="GO" id="GO:0000271">
    <property type="term" value="P:polysaccharide biosynthetic process"/>
    <property type="evidence" value="ECO:0007669"/>
    <property type="project" value="TreeGrafter"/>
</dbReference>
<keyword evidence="2" id="KW-0808">Transferase</keyword>
<keyword evidence="2" id="KW-0032">Aminotransferase</keyword>
<dbReference type="Gene3D" id="3.90.1150.10">
    <property type="entry name" value="Aspartate Aminotransferase, domain 1"/>
    <property type="match status" value="1"/>
</dbReference>
<reference evidence="2 3" key="1">
    <citation type="journal article" date="2017" name="Environ. Microbiol.">
        <title>Genome and epigenome of a novel marine Thaumarchaeota strain suggest viral infection, phosphorothioation DNA modification and multiple restriction systems.</title>
        <authorList>
            <person name="Ahlgren N.A."/>
            <person name="Chen Y."/>
            <person name="Needham D.M."/>
            <person name="Parada A.E."/>
            <person name="Sachdeva R."/>
            <person name="Trinh V."/>
            <person name="Chen T."/>
            <person name="Fuhrman J.A."/>
        </authorList>
    </citation>
    <scope>NUCLEOTIDE SEQUENCE [LARGE SCALE GENOMIC DNA]</scope>
    <source>
        <strain evidence="2 3">SPOT01</strain>
    </source>
</reference>
<dbReference type="RefSeq" id="WP_086907003.1">
    <property type="nucleotide sequence ID" value="NZ_CP021324.1"/>
</dbReference>
<dbReference type="InterPro" id="IPR015422">
    <property type="entry name" value="PyrdxlP-dep_Trfase_small"/>
</dbReference>